<dbReference type="GO" id="GO:0016020">
    <property type="term" value="C:membrane"/>
    <property type="evidence" value="ECO:0007669"/>
    <property type="project" value="UniProtKB-SubCell"/>
</dbReference>
<evidence type="ECO:0000313" key="7">
    <source>
        <dbReference type="Proteomes" id="UP000801492"/>
    </source>
</evidence>
<keyword evidence="4" id="KW-1133">Transmembrane helix</keyword>
<evidence type="ECO:0000256" key="5">
    <source>
        <dbReference type="SAM" id="MobiDB-lite"/>
    </source>
</evidence>
<keyword evidence="4" id="KW-0472">Membrane</keyword>
<evidence type="ECO:0008006" key="8">
    <source>
        <dbReference type="Google" id="ProtNLM"/>
    </source>
</evidence>
<proteinExistence type="predicted"/>
<evidence type="ECO:0000256" key="2">
    <source>
        <dbReference type="ARBA" id="ARBA00022692"/>
    </source>
</evidence>
<reference evidence="6" key="1">
    <citation type="submission" date="2019-08" db="EMBL/GenBank/DDBJ databases">
        <title>The genome of the North American firefly Photinus pyralis.</title>
        <authorList>
            <consortium name="Photinus pyralis genome working group"/>
            <person name="Fallon T.R."/>
            <person name="Sander Lower S.E."/>
            <person name="Weng J.-K."/>
        </authorList>
    </citation>
    <scope>NUCLEOTIDE SEQUENCE</scope>
    <source>
        <strain evidence="6">TRF0915ILg1</strain>
        <tissue evidence="6">Whole body</tissue>
    </source>
</reference>
<sequence>MEDRVNSRIIKIENIPTNSKKTISRPILCDVNLNLKDIQEADVDSLSNAVHRSTEQSENAESTENQSNKEISRTAANKTAGDIYYSTTFITDVSSLDNYWVEMDNQSNVKIDEKLSNSYRRATIVELSFDFPFYGYLIKNITISTGGFIFTGNFIHRWLAATQYIAPLMANFDTRLSNNSYIKYVDNGTTFTVEWENVLLQDEPKDGEFTFQTTLLKNGDIIFAYKAIPLIIKSINDALHPVKVGVSDAYVINGSVFYMKKKTIHEYHRVNLKQEDIKNSTVIYLKALPTCLDSKDCDTCLTQVIPNLECAWCPSMNLCSNGRDRHRQDWLTMKCDTEKLVDEGQCSKNE</sequence>
<dbReference type="InterPro" id="IPR031152">
    <property type="entry name" value="PLXDC"/>
</dbReference>
<dbReference type="PANTHER" id="PTHR13055">
    <property type="entry name" value="TUMOR ENDOTHELIAL MARKER 7 RELATED"/>
    <property type="match status" value="1"/>
</dbReference>
<evidence type="ECO:0000313" key="6">
    <source>
        <dbReference type="EMBL" id="KAF2893757.1"/>
    </source>
</evidence>
<gene>
    <name evidence="6" type="ORF">ILUMI_12420</name>
</gene>
<dbReference type="AlphaFoldDB" id="A0A8K0G9K7"/>
<comment type="subcellular location">
    <subcellularLocation>
        <location evidence="1">Membrane</location>
        <topology evidence="1">Single-pass type I membrane protein</topology>
    </subcellularLocation>
</comment>
<dbReference type="PANTHER" id="PTHR13055:SF12">
    <property type="entry name" value="LD40707P"/>
    <property type="match status" value="1"/>
</dbReference>
<protein>
    <recommendedName>
        <fullName evidence="8">PSI domain-containing protein</fullName>
    </recommendedName>
</protein>
<keyword evidence="3" id="KW-0732">Signal</keyword>
<accession>A0A8K0G9K7</accession>
<keyword evidence="2" id="KW-0812">Transmembrane</keyword>
<evidence type="ECO:0000256" key="3">
    <source>
        <dbReference type="ARBA" id="ARBA00022729"/>
    </source>
</evidence>
<comment type="caution">
    <text evidence="6">The sequence shown here is derived from an EMBL/GenBank/DDBJ whole genome shotgun (WGS) entry which is preliminary data.</text>
</comment>
<feature type="region of interest" description="Disordered" evidence="5">
    <location>
        <begin position="50"/>
        <end position="71"/>
    </location>
</feature>
<evidence type="ECO:0000256" key="1">
    <source>
        <dbReference type="ARBA" id="ARBA00004479"/>
    </source>
</evidence>
<organism evidence="6 7">
    <name type="scientific">Ignelater luminosus</name>
    <name type="common">Cucubano</name>
    <name type="synonym">Pyrophorus luminosus</name>
    <dbReference type="NCBI Taxonomy" id="2038154"/>
    <lineage>
        <taxon>Eukaryota</taxon>
        <taxon>Metazoa</taxon>
        <taxon>Ecdysozoa</taxon>
        <taxon>Arthropoda</taxon>
        <taxon>Hexapoda</taxon>
        <taxon>Insecta</taxon>
        <taxon>Pterygota</taxon>
        <taxon>Neoptera</taxon>
        <taxon>Endopterygota</taxon>
        <taxon>Coleoptera</taxon>
        <taxon>Polyphaga</taxon>
        <taxon>Elateriformia</taxon>
        <taxon>Elateroidea</taxon>
        <taxon>Elateridae</taxon>
        <taxon>Agrypninae</taxon>
        <taxon>Pyrophorini</taxon>
        <taxon>Ignelater</taxon>
    </lineage>
</organism>
<keyword evidence="7" id="KW-1185">Reference proteome</keyword>
<dbReference type="EMBL" id="VTPC01007684">
    <property type="protein sequence ID" value="KAF2893757.1"/>
    <property type="molecule type" value="Genomic_DNA"/>
</dbReference>
<dbReference type="OrthoDB" id="6285106at2759"/>
<name>A0A8K0G9K7_IGNLU</name>
<dbReference type="Proteomes" id="UP000801492">
    <property type="component" value="Unassembled WGS sequence"/>
</dbReference>
<evidence type="ECO:0000256" key="4">
    <source>
        <dbReference type="ARBA" id="ARBA00022989"/>
    </source>
</evidence>